<dbReference type="PRINTS" id="PR00320">
    <property type="entry name" value="GPROTEINBRPT"/>
</dbReference>
<dbReference type="PROSITE" id="PS50294">
    <property type="entry name" value="WD_REPEATS_REGION"/>
    <property type="match status" value="3"/>
</dbReference>
<gene>
    <name evidence="4" type="ORF">FGG08_003902</name>
</gene>
<name>A0A9P8KXL5_9PEZI</name>
<keyword evidence="5" id="KW-1185">Reference proteome</keyword>
<evidence type="ECO:0000256" key="3">
    <source>
        <dbReference type="PROSITE-ProRule" id="PRU00221"/>
    </source>
</evidence>
<dbReference type="InterPro" id="IPR020472">
    <property type="entry name" value="WD40_PAC1"/>
</dbReference>
<dbReference type="AlphaFoldDB" id="A0A9P8KXL5"/>
<protein>
    <recommendedName>
        <fullName evidence="6">Vegetative incompatibility protein HET-E-1</fullName>
    </recommendedName>
</protein>
<dbReference type="Proteomes" id="UP000698800">
    <property type="component" value="Unassembled WGS sequence"/>
</dbReference>
<keyword evidence="2" id="KW-0677">Repeat</keyword>
<feature type="repeat" description="WD" evidence="3">
    <location>
        <begin position="4"/>
        <end position="45"/>
    </location>
</feature>
<evidence type="ECO:0000256" key="1">
    <source>
        <dbReference type="ARBA" id="ARBA00022574"/>
    </source>
</evidence>
<comment type="caution">
    <text evidence="4">The sequence shown here is derived from an EMBL/GenBank/DDBJ whole genome shotgun (WGS) entry which is preliminary data.</text>
</comment>
<dbReference type="InterPro" id="IPR015943">
    <property type="entry name" value="WD40/YVTN_repeat-like_dom_sf"/>
</dbReference>
<sequence>MQTLEGHSSWVNAVAFSLDGKVLASASRDETVILWDARSGAAMRTLEGHSSWVNAVAFSPDGMVLASASDDETVILWDTQSGAAMQTLEGRSSLVNAVAFSPDGKVLASASRDETVRLWDAGSGAAMQRLEVNAVLHTLSFSDDGSCLKTDRGLLRTASLSPNVVLSQRSLLQGVFVKEQWVTRGMENVAENGYEEAARISPENAADIETKDEYGTVVLFWAAKFEHLAVVRLVKKGANVKAKDDDGKTALHIEVARGYDTVVRLLAEQFLLCYVNADSSPDLIEDNTGMLEAFAASPITRLKGRKLNLGVAQGESMRRIRPPQRECPTPQLFND</sequence>
<dbReference type="Pfam" id="PF12796">
    <property type="entry name" value="Ank_2"/>
    <property type="match status" value="1"/>
</dbReference>
<dbReference type="SMART" id="SM00320">
    <property type="entry name" value="WD40"/>
    <property type="match status" value="3"/>
</dbReference>
<dbReference type="PROSITE" id="PS50082">
    <property type="entry name" value="WD_REPEATS_2"/>
    <property type="match status" value="3"/>
</dbReference>
<dbReference type="InterPro" id="IPR036770">
    <property type="entry name" value="Ankyrin_rpt-contain_sf"/>
</dbReference>
<evidence type="ECO:0000313" key="4">
    <source>
        <dbReference type="EMBL" id="KAH0541612.1"/>
    </source>
</evidence>
<dbReference type="EMBL" id="JAGHQL010000073">
    <property type="protein sequence ID" value="KAH0541612.1"/>
    <property type="molecule type" value="Genomic_DNA"/>
</dbReference>
<dbReference type="Gene3D" id="1.25.40.20">
    <property type="entry name" value="Ankyrin repeat-containing domain"/>
    <property type="match status" value="1"/>
</dbReference>
<accession>A0A9P8KXL5</accession>
<feature type="repeat" description="WD" evidence="3">
    <location>
        <begin position="88"/>
        <end position="129"/>
    </location>
</feature>
<keyword evidence="1 3" id="KW-0853">WD repeat</keyword>
<dbReference type="SUPFAM" id="SSF48403">
    <property type="entry name" value="Ankyrin repeat"/>
    <property type="match status" value="1"/>
</dbReference>
<dbReference type="CDD" id="cd00200">
    <property type="entry name" value="WD40"/>
    <property type="match status" value="1"/>
</dbReference>
<proteinExistence type="predicted"/>
<dbReference type="InterPro" id="IPR036322">
    <property type="entry name" value="WD40_repeat_dom_sf"/>
</dbReference>
<dbReference type="PANTHER" id="PTHR19848">
    <property type="entry name" value="WD40 REPEAT PROTEIN"/>
    <property type="match status" value="1"/>
</dbReference>
<dbReference type="Pfam" id="PF00400">
    <property type="entry name" value="WD40"/>
    <property type="match status" value="3"/>
</dbReference>
<dbReference type="OrthoDB" id="538223at2759"/>
<dbReference type="InterPro" id="IPR001680">
    <property type="entry name" value="WD40_rpt"/>
</dbReference>
<reference evidence="4" key="1">
    <citation type="submission" date="2021-03" db="EMBL/GenBank/DDBJ databases">
        <title>Comparative genomics and phylogenomic investigation of the class Geoglossomycetes provide insights into ecological specialization and systematics.</title>
        <authorList>
            <person name="Melie T."/>
            <person name="Pirro S."/>
            <person name="Miller A.N."/>
            <person name="Quandt A."/>
        </authorList>
    </citation>
    <scope>NUCLEOTIDE SEQUENCE</scope>
    <source>
        <strain evidence="4">GBOQ0MN5Z8</strain>
    </source>
</reference>
<evidence type="ECO:0000256" key="2">
    <source>
        <dbReference type="ARBA" id="ARBA00022737"/>
    </source>
</evidence>
<evidence type="ECO:0000313" key="5">
    <source>
        <dbReference type="Proteomes" id="UP000698800"/>
    </source>
</evidence>
<dbReference type="SUPFAM" id="SSF50978">
    <property type="entry name" value="WD40 repeat-like"/>
    <property type="match status" value="1"/>
</dbReference>
<dbReference type="PROSITE" id="PS00678">
    <property type="entry name" value="WD_REPEATS_1"/>
    <property type="match status" value="2"/>
</dbReference>
<dbReference type="Gene3D" id="2.130.10.10">
    <property type="entry name" value="YVTN repeat-like/Quinoprotein amine dehydrogenase"/>
    <property type="match status" value="2"/>
</dbReference>
<dbReference type="PANTHER" id="PTHR19848:SF8">
    <property type="entry name" value="F-BOX AND WD REPEAT DOMAIN CONTAINING 7"/>
    <property type="match status" value="1"/>
</dbReference>
<organism evidence="4 5">
    <name type="scientific">Glutinoglossum americanum</name>
    <dbReference type="NCBI Taxonomy" id="1670608"/>
    <lineage>
        <taxon>Eukaryota</taxon>
        <taxon>Fungi</taxon>
        <taxon>Dikarya</taxon>
        <taxon>Ascomycota</taxon>
        <taxon>Pezizomycotina</taxon>
        <taxon>Geoglossomycetes</taxon>
        <taxon>Geoglossales</taxon>
        <taxon>Geoglossaceae</taxon>
        <taxon>Glutinoglossum</taxon>
    </lineage>
</organism>
<dbReference type="InterPro" id="IPR019775">
    <property type="entry name" value="WD40_repeat_CS"/>
</dbReference>
<evidence type="ECO:0008006" key="6">
    <source>
        <dbReference type="Google" id="ProtNLM"/>
    </source>
</evidence>
<feature type="repeat" description="WD" evidence="3">
    <location>
        <begin position="46"/>
        <end position="87"/>
    </location>
</feature>
<dbReference type="InterPro" id="IPR002110">
    <property type="entry name" value="Ankyrin_rpt"/>
</dbReference>